<dbReference type="NCBIfam" id="TIGR00021">
    <property type="entry name" value="rpiA"/>
    <property type="match status" value="1"/>
</dbReference>
<dbReference type="PANTHER" id="PTHR11934">
    <property type="entry name" value="RIBOSE-5-PHOSPHATE ISOMERASE"/>
    <property type="match status" value="1"/>
</dbReference>
<dbReference type="Proteomes" id="UP000308181">
    <property type="component" value="Unassembled WGS sequence"/>
</dbReference>
<keyword evidence="2 3" id="KW-0413">Isomerase</keyword>
<comment type="caution">
    <text evidence="4">The sequence shown here is derived from an EMBL/GenBank/DDBJ whole genome shotgun (WGS) entry which is preliminary data.</text>
</comment>
<dbReference type="EC" id="5.3.1.6" evidence="3"/>
<dbReference type="InterPro" id="IPR004788">
    <property type="entry name" value="Ribose5P_isomerase_type_A"/>
</dbReference>
<evidence type="ECO:0000256" key="2">
    <source>
        <dbReference type="ARBA" id="ARBA00023235"/>
    </source>
</evidence>
<keyword evidence="5" id="KW-1185">Reference proteome</keyword>
<feature type="binding site" evidence="3">
    <location>
        <begin position="25"/>
        <end position="28"/>
    </location>
    <ligand>
        <name>substrate</name>
    </ligand>
</feature>
<dbReference type="AlphaFoldDB" id="A0A4U1C408"/>
<dbReference type="NCBIfam" id="NF001924">
    <property type="entry name" value="PRK00702.1"/>
    <property type="match status" value="1"/>
</dbReference>
<comment type="similarity">
    <text evidence="3">Belongs to the ribose 5-phosphate isomerase family.</text>
</comment>
<comment type="subunit">
    <text evidence="3">Homodimer.</text>
</comment>
<comment type="pathway">
    <text evidence="3">Carbohydrate degradation; pentose phosphate pathway; D-ribose 5-phosphate from D-ribulose 5-phosphate (non-oxidative stage): step 1/1.</text>
</comment>
<sequence>MNPKQLVGEKATEYIKDGMIVGLGTGSTAYWAIMKIGEMVKNGLKITGVPTSKATEKLALELNIPLLDIADVMHIDLTIDGADEFDAYKNLIKGGGGALLREKIVASISKFYVIISDGAKRCEVLGDYAVPVEVTPFALNISIDQLEKLGCEPKLRLAEGKPFVTDNQNLIVDCKFDKIENPLALSEKMNAIPGVVENGLFVNMANLIITEDGNGNLVVIE</sequence>
<proteinExistence type="inferred from homology"/>
<dbReference type="GO" id="GO:0009052">
    <property type="term" value="P:pentose-phosphate shunt, non-oxidative branch"/>
    <property type="evidence" value="ECO:0007669"/>
    <property type="project" value="UniProtKB-UniRule"/>
</dbReference>
<dbReference type="GO" id="GO:0004751">
    <property type="term" value="F:ribose-5-phosphate isomerase activity"/>
    <property type="evidence" value="ECO:0007669"/>
    <property type="project" value="UniProtKB-UniRule"/>
</dbReference>
<evidence type="ECO:0000256" key="1">
    <source>
        <dbReference type="ARBA" id="ARBA00001713"/>
    </source>
</evidence>
<dbReference type="HAMAP" id="MF_00170">
    <property type="entry name" value="Rib_5P_isom_A"/>
    <property type="match status" value="1"/>
</dbReference>
<dbReference type="PANTHER" id="PTHR11934:SF0">
    <property type="entry name" value="RIBOSE-5-PHOSPHATE ISOMERASE"/>
    <property type="match status" value="1"/>
</dbReference>
<dbReference type="OrthoDB" id="5870696at2"/>
<feature type="active site" description="Proton acceptor" evidence="3">
    <location>
        <position position="102"/>
    </location>
</feature>
<dbReference type="SUPFAM" id="SSF75445">
    <property type="entry name" value="D-ribose-5-phosphate isomerase (RpiA), lid domain"/>
    <property type="match status" value="1"/>
</dbReference>
<dbReference type="InterPro" id="IPR037171">
    <property type="entry name" value="NagB/RpiA_transferase-like"/>
</dbReference>
<dbReference type="SUPFAM" id="SSF100950">
    <property type="entry name" value="NagB/RpiA/CoA transferase-like"/>
    <property type="match status" value="1"/>
</dbReference>
<feature type="binding site" evidence="3">
    <location>
        <position position="120"/>
    </location>
    <ligand>
        <name>substrate</name>
    </ligand>
</feature>
<dbReference type="UniPathway" id="UPA00115">
    <property type="reaction ID" value="UER00412"/>
</dbReference>
<organism evidence="4 5">
    <name type="scientific">Pedobacter cryophilus</name>
    <dbReference type="NCBI Taxonomy" id="2571271"/>
    <lineage>
        <taxon>Bacteria</taxon>
        <taxon>Pseudomonadati</taxon>
        <taxon>Bacteroidota</taxon>
        <taxon>Sphingobacteriia</taxon>
        <taxon>Sphingobacteriales</taxon>
        <taxon>Sphingobacteriaceae</taxon>
        <taxon>Pedobacter</taxon>
    </lineage>
</organism>
<evidence type="ECO:0000313" key="5">
    <source>
        <dbReference type="Proteomes" id="UP000308181"/>
    </source>
</evidence>
<dbReference type="GO" id="GO:0006014">
    <property type="term" value="P:D-ribose metabolic process"/>
    <property type="evidence" value="ECO:0007669"/>
    <property type="project" value="TreeGrafter"/>
</dbReference>
<dbReference type="Gene3D" id="3.40.50.1360">
    <property type="match status" value="1"/>
</dbReference>
<dbReference type="GO" id="GO:0005829">
    <property type="term" value="C:cytosol"/>
    <property type="evidence" value="ECO:0007669"/>
    <property type="project" value="TreeGrafter"/>
</dbReference>
<dbReference type="EMBL" id="SWBP01000003">
    <property type="protein sequence ID" value="TKB97954.1"/>
    <property type="molecule type" value="Genomic_DNA"/>
</dbReference>
<protein>
    <recommendedName>
        <fullName evidence="3">Ribose-5-phosphate isomerase A</fullName>
        <ecNumber evidence="3">5.3.1.6</ecNumber>
    </recommendedName>
    <alternativeName>
        <fullName evidence="3">Phosphoriboisomerase A</fullName>
        <shortName evidence="3">PRI</shortName>
    </alternativeName>
</protein>
<evidence type="ECO:0000256" key="3">
    <source>
        <dbReference type="HAMAP-Rule" id="MF_00170"/>
    </source>
</evidence>
<gene>
    <name evidence="3 4" type="primary">rpiA</name>
    <name evidence="4" type="ORF">FA046_10490</name>
</gene>
<comment type="catalytic activity">
    <reaction evidence="1 3">
        <text>aldehydo-D-ribose 5-phosphate = D-ribulose 5-phosphate</text>
        <dbReference type="Rhea" id="RHEA:14657"/>
        <dbReference type="ChEBI" id="CHEBI:58121"/>
        <dbReference type="ChEBI" id="CHEBI:58273"/>
        <dbReference type="EC" id="5.3.1.6"/>
    </reaction>
</comment>
<dbReference type="Gene3D" id="3.30.70.260">
    <property type="match status" value="1"/>
</dbReference>
<feature type="binding site" evidence="3">
    <location>
        <begin position="80"/>
        <end position="83"/>
    </location>
    <ligand>
        <name>substrate</name>
    </ligand>
</feature>
<feature type="binding site" evidence="3">
    <location>
        <begin position="93"/>
        <end position="96"/>
    </location>
    <ligand>
        <name>substrate</name>
    </ligand>
</feature>
<evidence type="ECO:0000313" key="4">
    <source>
        <dbReference type="EMBL" id="TKB97954.1"/>
    </source>
</evidence>
<name>A0A4U1C408_9SPHI</name>
<dbReference type="Pfam" id="PF06026">
    <property type="entry name" value="Rib_5-P_isom_A"/>
    <property type="match status" value="1"/>
</dbReference>
<dbReference type="CDD" id="cd01398">
    <property type="entry name" value="RPI_A"/>
    <property type="match status" value="1"/>
</dbReference>
<dbReference type="FunFam" id="3.40.50.1360:FF:000001">
    <property type="entry name" value="Ribose-5-phosphate isomerase A"/>
    <property type="match status" value="1"/>
</dbReference>
<comment type="function">
    <text evidence="3">Catalyzes the reversible conversion of ribose-5-phosphate to ribulose 5-phosphate.</text>
</comment>
<dbReference type="InterPro" id="IPR020672">
    <property type="entry name" value="Ribose5P_isomerase_typA_subgr"/>
</dbReference>
<reference evidence="4 5" key="1">
    <citation type="submission" date="2019-04" db="EMBL/GenBank/DDBJ databases">
        <title>Pedobacter sp. AR-3-17 sp. nov., isolated from Arctic soil.</title>
        <authorList>
            <person name="Dahal R.H."/>
            <person name="Kim D.-U."/>
        </authorList>
    </citation>
    <scope>NUCLEOTIDE SEQUENCE [LARGE SCALE GENOMIC DNA]</scope>
    <source>
        <strain evidence="4 5">AR-3-17</strain>
    </source>
</reference>
<accession>A0A4U1C408</accession>